<proteinExistence type="predicted"/>
<protein>
    <submittedName>
        <fullName evidence="1">Uncharacterized protein</fullName>
    </submittedName>
</protein>
<reference evidence="1" key="2">
    <citation type="journal article" date="2015" name="Data Brief">
        <title>Shoot transcriptome of the giant reed, Arundo donax.</title>
        <authorList>
            <person name="Barrero R.A."/>
            <person name="Guerrero F.D."/>
            <person name="Moolhuijzen P."/>
            <person name="Goolsby J.A."/>
            <person name="Tidwell J."/>
            <person name="Bellgard S.E."/>
            <person name="Bellgard M.I."/>
        </authorList>
    </citation>
    <scope>NUCLEOTIDE SEQUENCE</scope>
    <source>
        <tissue evidence="1">Shoot tissue taken approximately 20 cm above the soil surface</tissue>
    </source>
</reference>
<sequence length="114" mass="12713">MKSEATNSMASVLLPGATYLGARARLAWAEAPSSLLSPPPGLTKLRCSRFALRWTCSYKVSKVTFSLFILLVKVLNVQLNLVQNHIIYIERVLVREAVSSTVHISQMLINQKKK</sequence>
<accession>A0A0A9C6F2</accession>
<organism evidence="1">
    <name type="scientific">Arundo donax</name>
    <name type="common">Giant reed</name>
    <name type="synonym">Donax arundinaceus</name>
    <dbReference type="NCBI Taxonomy" id="35708"/>
    <lineage>
        <taxon>Eukaryota</taxon>
        <taxon>Viridiplantae</taxon>
        <taxon>Streptophyta</taxon>
        <taxon>Embryophyta</taxon>
        <taxon>Tracheophyta</taxon>
        <taxon>Spermatophyta</taxon>
        <taxon>Magnoliopsida</taxon>
        <taxon>Liliopsida</taxon>
        <taxon>Poales</taxon>
        <taxon>Poaceae</taxon>
        <taxon>PACMAD clade</taxon>
        <taxon>Arundinoideae</taxon>
        <taxon>Arundineae</taxon>
        <taxon>Arundo</taxon>
    </lineage>
</organism>
<name>A0A0A9C6F2_ARUDO</name>
<dbReference type="EMBL" id="GBRH01228900">
    <property type="protein sequence ID" value="JAD68995.1"/>
    <property type="molecule type" value="Transcribed_RNA"/>
</dbReference>
<reference evidence="1" key="1">
    <citation type="submission" date="2014-09" db="EMBL/GenBank/DDBJ databases">
        <authorList>
            <person name="Magalhaes I.L.F."/>
            <person name="Oliveira U."/>
            <person name="Santos F.R."/>
            <person name="Vidigal T.H.D.A."/>
            <person name="Brescovit A.D."/>
            <person name="Santos A.J."/>
        </authorList>
    </citation>
    <scope>NUCLEOTIDE SEQUENCE</scope>
    <source>
        <tissue evidence="1">Shoot tissue taken approximately 20 cm above the soil surface</tissue>
    </source>
</reference>
<dbReference type="AlphaFoldDB" id="A0A0A9C6F2"/>
<evidence type="ECO:0000313" key="1">
    <source>
        <dbReference type="EMBL" id="JAD68995.1"/>
    </source>
</evidence>